<dbReference type="Gene3D" id="1.10.10.10">
    <property type="entry name" value="Winged helix-like DNA-binding domain superfamily/Winged helix DNA-binding domain"/>
    <property type="match status" value="1"/>
</dbReference>
<dbReference type="PANTHER" id="PTHR30118:SF6">
    <property type="entry name" value="HTH-TYPE TRANSCRIPTIONAL REGULATOR LEUO"/>
    <property type="match status" value="1"/>
</dbReference>
<dbReference type="Pfam" id="PF00126">
    <property type="entry name" value="HTH_1"/>
    <property type="match status" value="1"/>
</dbReference>
<dbReference type="PANTHER" id="PTHR30118">
    <property type="entry name" value="HTH-TYPE TRANSCRIPTIONAL REGULATOR LEUO-RELATED"/>
    <property type="match status" value="1"/>
</dbReference>
<evidence type="ECO:0000256" key="2">
    <source>
        <dbReference type="ARBA" id="ARBA00023015"/>
    </source>
</evidence>
<dbReference type="Pfam" id="PF03466">
    <property type="entry name" value="LysR_substrate"/>
    <property type="match status" value="1"/>
</dbReference>
<gene>
    <name evidence="6" type="ORF">ACFFUV_18410</name>
</gene>
<keyword evidence="7" id="KW-1185">Reference proteome</keyword>
<accession>A0ABV5HRQ7</accession>
<reference evidence="6 7" key="1">
    <citation type="submission" date="2024-09" db="EMBL/GenBank/DDBJ databases">
        <authorList>
            <person name="Sun Q."/>
            <person name="Mori K."/>
        </authorList>
    </citation>
    <scope>NUCLEOTIDE SEQUENCE [LARGE SCALE GENOMIC DNA]</scope>
    <source>
        <strain evidence="6 7">CECT 8064</strain>
    </source>
</reference>
<dbReference type="SUPFAM" id="SSF53850">
    <property type="entry name" value="Periplasmic binding protein-like II"/>
    <property type="match status" value="1"/>
</dbReference>
<keyword evidence="4" id="KW-0804">Transcription</keyword>
<proteinExistence type="inferred from homology"/>
<keyword evidence="3" id="KW-0238">DNA-binding</keyword>
<evidence type="ECO:0000256" key="1">
    <source>
        <dbReference type="ARBA" id="ARBA00009437"/>
    </source>
</evidence>
<name>A0ABV5HRQ7_9VIBR</name>
<dbReference type="Gene3D" id="3.40.190.10">
    <property type="entry name" value="Periplasmic binding protein-like II"/>
    <property type="match status" value="2"/>
</dbReference>
<feature type="domain" description="HTH lysR-type" evidence="5">
    <location>
        <begin position="1"/>
        <end position="58"/>
    </location>
</feature>
<dbReference type="PROSITE" id="PS50931">
    <property type="entry name" value="HTH_LYSR"/>
    <property type="match status" value="1"/>
</dbReference>
<evidence type="ECO:0000256" key="4">
    <source>
        <dbReference type="ARBA" id="ARBA00023163"/>
    </source>
</evidence>
<dbReference type="InterPro" id="IPR036388">
    <property type="entry name" value="WH-like_DNA-bd_sf"/>
</dbReference>
<evidence type="ECO:0000256" key="3">
    <source>
        <dbReference type="ARBA" id="ARBA00023125"/>
    </source>
</evidence>
<dbReference type="PRINTS" id="PR00039">
    <property type="entry name" value="HTHLYSR"/>
</dbReference>
<evidence type="ECO:0000313" key="7">
    <source>
        <dbReference type="Proteomes" id="UP001589645"/>
    </source>
</evidence>
<dbReference type="SUPFAM" id="SSF46785">
    <property type="entry name" value="Winged helix' DNA-binding domain"/>
    <property type="match status" value="1"/>
</dbReference>
<organism evidence="6 7">
    <name type="scientific">Vibrio olivae</name>
    <dbReference type="NCBI Taxonomy" id="1243002"/>
    <lineage>
        <taxon>Bacteria</taxon>
        <taxon>Pseudomonadati</taxon>
        <taxon>Pseudomonadota</taxon>
        <taxon>Gammaproteobacteria</taxon>
        <taxon>Vibrionales</taxon>
        <taxon>Vibrionaceae</taxon>
        <taxon>Vibrio</taxon>
    </lineage>
</organism>
<comment type="caution">
    <text evidence="6">The sequence shown here is derived from an EMBL/GenBank/DDBJ whole genome shotgun (WGS) entry which is preliminary data.</text>
</comment>
<dbReference type="InterPro" id="IPR005119">
    <property type="entry name" value="LysR_subst-bd"/>
</dbReference>
<sequence>MDLNLVNTFLIVAEYQSYTQAAQHLGLTQPAVSSAIKRLEEQIGKSLFVKQGRGIALTPSAVQLMGHFRHGIETIENAIDNIERFYVSSAEPLLHNIQSINDVTVIESPSDKYQLFEDLRQQRIDLAIDPMPVKDLSFISEPVYQEDLVVICRNNHPRIQGSISKVEFYSETHCLCSAKWNNLTGVEQLTREPLQERKVDMIVSSNANMMLRVSQSESLAVISSLLAKTWAQVLGFQILPSPLALDPVRYQFIYHRRNLNNPNHQRLRAELKAKITEL</sequence>
<keyword evidence="2" id="KW-0805">Transcription regulation</keyword>
<evidence type="ECO:0000259" key="5">
    <source>
        <dbReference type="PROSITE" id="PS50931"/>
    </source>
</evidence>
<evidence type="ECO:0000313" key="6">
    <source>
        <dbReference type="EMBL" id="MFB9136946.1"/>
    </source>
</evidence>
<dbReference type="InterPro" id="IPR000847">
    <property type="entry name" value="LysR_HTH_N"/>
</dbReference>
<dbReference type="InterPro" id="IPR036390">
    <property type="entry name" value="WH_DNA-bd_sf"/>
</dbReference>
<dbReference type="InterPro" id="IPR050389">
    <property type="entry name" value="LysR-type_TF"/>
</dbReference>
<protein>
    <submittedName>
        <fullName evidence="6">LysR family transcriptional regulator</fullName>
    </submittedName>
</protein>
<dbReference type="EMBL" id="JBHMEP010000008">
    <property type="protein sequence ID" value="MFB9136946.1"/>
    <property type="molecule type" value="Genomic_DNA"/>
</dbReference>
<dbReference type="Proteomes" id="UP001589645">
    <property type="component" value="Unassembled WGS sequence"/>
</dbReference>
<comment type="similarity">
    <text evidence="1">Belongs to the LysR transcriptional regulatory family.</text>
</comment>
<dbReference type="RefSeq" id="WP_390195653.1">
    <property type="nucleotide sequence ID" value="NZ_JBHMEP010000008.1"/>
</dbReference>